<dbReference type="EMBL" id="JACYFG010000006">
    <property type="protein sequence ID" value="MBD5778782.1"/>
    <property type="molecule type" value="Genomic_DNA"/>
</dbReference>
<dbReference type="RefSeq" id="WP_191615910.1">
    <property type="nucleotide sequence ID" value="NZ_JACYFG010000006.1"/>
</dbReference>
<evidence type="ECO:0000313" key="2">
    <source>
        <dbReference type="Proteomes" id="UP000622317"/>
    </source>
</evidence>
<proteinExistence type="predicted"/>
<keyword evidence="2" id="KW-1185">Reference proteome</keyword>
<sequence length="301" mass="34834">MNPPLPPEKLIHYTNAKVAASILLNKELWLSNARDMNDISEIEHGWRILETNSGIARAIDKFGLRENLESWENDFMQNTFFSCFSQFKGDHEERDGRLSMWRGYGGEHPVGIIFNTQVLQGLLGHSVHSFRLDKVSYDQNEQRDKVLAAVDVHAPTTEKDPIKIMDALQPIFYQLPFFTKHPGFEEEQEWRLLYNTYHDTDKVAPFEPTITNEWMLDDEANPIRRVAKLKLTKIRDPEAANPINDGDSRDLIPEIIIGPMPEYNQCKIAKTLQNIADDSVFNNIIINRSQIPYRNRSNRAR</sequence>
<dbReference type="Pfam" id="PF11185">
    <property type="entry name" value="DUF2971"/>
    <property type="match status" value="1"/>
</dbReference>
<dbReference type="Proteomes" id="UP000622317">
    <property type="component" value="Unassembled WGS sequence"/>
</dbReference>
<protein>
    <submittedName>
        <fullName evidence="1">DUF2971 domain-containing protein</fullName>
    </submittedName>
</protein>
<gene>
    <name evidence="1" type="ORF">IEN85_04715</name>
</gene>
<reference evidence="1" key="1">
    <citation type="submission" date="2020-09" db="EMBL/GenBank/DDBJ databases">
        <title>Pelagicoccus enzymogenes sp. nov. with an EPS production, isolated from marine sediment.</title>
        <authorList>
            <person name="Feng X."/>
        </authorList>
    </citation>
    <scope>NUCLEOTIDE SEQUENCE</scope>
    <source>
        <strain evidence="1">NFK12</strain>
    </source>
</reference>
<comment type="caution">
    <text evidence="1">The sequence shown here is derived from an EMBL/GenBank/DDBJ whole genome shotgun (WGS) entry which is preliminary data.</text>
</comment>
<evidence type="ECO:0000313" key="1">
    <source>
        <dbReference type="EMBL" id="MBD5778782.1"/>
    </source>
</evidence>
<name>A0A927IE92_9BACT</name>
<organism evidence="1 2">
    <name type="scientific">Pelagicoccus enzymogenes</name>
    <dbReference type="NCBI Taxonomy" id="2773457"/>
    <lineage>
        <taxon>Bacteria</taxon>
        <taxon>Pseudomonadati</taxon>
        <taxon>Verrucomicrobiota</taxon>
        <taxon>Opitutia</taxon>
        <taxon>Puniceicoccales</taxon>
        <taxon>Pelagicoccaceae</taxon>
        <taxon>Pelagicoccus</taxon>
    </lineage>
</organism>
<accession>A0A927IE92</accession>
<dbReference type="AlphaFoldDB" id="A0A927IE92"/>
<dbReference type="InterPro" id="IPR021352">
    <property type="entry name" value="DUF2971"/>
</dbReference>